<keyword evidence="2" id="KW-0808">Transferase</keyword>
<sequence>MSLPPLPRLELAKFRWYPSPDGPSSVRRLAVGTEAWVGLREPNSRGQYDNYLNTSLRVHVPGISLETIALQISNALVNIRFQHPEVGCSVTWATDQDPPFIVYNSPSSDEVALNWGRGLVSSIATDKTGLEVAAELSEARQEKPEPLPPVKVYVVAQVPETGTPLENGARVDVLCAFNHIHWDSISSRIFVGDLLRGVGQQFNAGDQNLANSPFHHPWGKEIANLNEPVLDACKTNVDALGEDYDKARHDFITELLRSAAISKAIKTQLGPQFTFTHLGHAAMVLALLRVSPLPGDISDALFLSSPLPVNGRRYLSGSNASIRYGSCQAGASVEFAPLRSYAVDERNPEAVRMTLASLAHHVRNSYQHWLKNEFQLVIDQVKSNFLAGFLASAPSSFPPTSFPAFVSDGIVDNYIPGDVFGSSNEKIYTVESCNFHLTTYSSDVLVRMDSFKGQTSLSVCFNNGRLDENLAKAFLDAIVDFMMAFAT</sequence>
<reference evidence="3 4" key="1">
    <citation type="submission" date="2016-10" db="EMBL/GenBank/DDBJ databases">
        <title>The genome sequence of Colletotrichum fioriniae PJ7.</title>
        <authorList>
            <person name="Baroncelli R."/>
        </authorList>
    </citation>
    <scope>NUCLEOTIDE SEQUENCE [LARGE SCALE GENOMIC DNA]</scope>
    <source>
        <strain evidence="3 4">IMI 384185</strain>
    </source>
</reference>
<dbReference type="RefSeq" id="XP_060343907.1">
    <property type="nucleotide sequence ID" value="XM_060497514.1"/>
</dbReference>
<dbReference type="Proteomes" id="UP001241169">
    <property type="component" value="Unassembled WGS sequence"/>
</dbReference>
<accession>A0ABQ9S6S0</accession>
<dbReference type="InterPro" id="IPR009992">
    <property type="entry name" value="Tri3/Sat12/Sat16/Mac1"/>
</dbReference>
<dbReference type="PANTHER" id="PTHR42034:SF1">
    <property type="entry name" value="CONDENSATION DOMAIN-CONTAINING PROTEIN"/>
    <property type="match status" value="1"/>
</dbReference>
<comment type="caution">
    <text evidence="3">The sequence shown here is derived from an EMBL/GenBank/DDBJ whole genome shotgun (WGS) entry which is preliminary data.</text>
</comment>
<evidence type="ECO:0000313" key="3">
    <source>
        <dbReference type="EMBL" id="KAK1526732.1"/>
    </source>
</evidence>
<dbReference type="InterPro" id="IPR023213">
    <property type="entry name" value="CAT-like_dom_sf"/>
</dbReference>
<keyword evidence="4" id="KW-1185">Reference proteome</keyword>
<dbReference type="GeneID" id="85381413"/>
<comment type="similarity">
    <text evidence="1">Belongs to the trichothecene O-acetyltransferase family.</text>
</comment>
<name>A0ABQ9S6S0_9PEZI</name>
<dbReference type="Gene3D" id="3.30.559.10">
    <property type="entry name" value="Chloramphenicol acetyltransferase-like domain"/>
    <property type="match status" value="1"/>
</dbReference>
<organism evidence="3 4">
    <name type="scientific">Colletotrichum paranaense</name>
    <dbReference type="NCBI Taxonomy" id="1914294"/>
    <lineage>
        <taxon>Eukaryota</taxon>
        <taxon>Fungi</taxon>
        <taxon>Dikarya</taxon>
        <taxon>Ascomycota</taxon>
        <taxon>Pezizomycotina</taxon>
        <taxon>Sordariomycetes</taxon>
        <taxon>Hypocreomycetidae</taxon>
        <taxon>Glomerellales</taxon>
        <taxon>Glomerellaceae</taxon>
        <taxon>Colletotrichum</taxon>
        <taxon>Colletotrichum acutatum species complex</taxon>
    </lineage>
</organism>
<dbReference type="Gene3D" id="3.30.559.30">
    <property type="entry name" value="Nonribosomal peptide synthetase, condensation domain"/>
    <property type="match status" value="1"/>
</dbReference>
<dbReference type="EMBL" id="MOPA01000012">
    <property type="protein sequence ID" value="KAK1526732.1"/>
    <property type="molecule type" value="Genomic_DNA"/>
</dbReference>
<dbReference type="Pfam" id="PF07428">
    <property type="entry name" value="Tri3"/>
    <property type="match status" value="1"/>
</dbReference>
<evidence type="ECO:0000256" key="2">
    <source>
        <dbReference type="ARBA" id="ARBA00022679"/>
    </source>
</evidence>
<protein>
    <recommendedName>
        <fullName evidence="5">15-O-acetyltransferase Tri3</fullName>
    </recommendedName>
</protein>
<evidence type="ECO:0000313" key="4">
    <source>
        <dbReference type="Proteomes" id="UP001241169"/>
    </source>
</evidence>
<proteinExistence type="inferred from homology"/>
<dbReference type="PANTHER" id="PTHR42034">
    <property type="entry name" value="CHROMOSOME 7, WHOLE GENOME SHOTGUN SEQUENCE-RELATED"/>
    <property type="match status" value="1"/>
</dbReference>
<evidence type="ECO:0008006" key="5">
    <source>
        <dbReference type="Google" id="ProtNLM"/>
    </source>
</evidence>
<evidence type="ECO:0000256" key="1">
    <source>
        <dbReference type="ARBA" id="ARBA00006439"/>
    </source>
</evidence>
<gene>
    <name evidence="3" type="ORF">CPAR01_13260</name>
</gene>